<evidence type="ECO:0000259" key="2">
    <source>
        <dbReference type="Pfam" id="PF17168"/>
    </source>
</evidence>
<sequence>MPFWTGQNLTWAVIARVDGHAFSLFGVPTPVSGIIPGSLQSADYTSTRTTFVLSAGVASFVLDFFSPVCPQDYARQSMPFSYLTISASSLDNKAHSIQIYSDVDNSWTGQFGENVQTHWNYDLSASSTQIFGLTPGGTAKFSEVDDMAQWGTAVYCTRPSSSTVHPSLGDLAAMHSSFVANGSLLEDWSWKPGSVVAFSHDLGPVVSAHNVTFTIGYVRDTDVNYMNEPRVGYWHSTVSDIINAASVRALLDFPAADAEGRTLDAAIASGATAAGGRGYNDIVSLSVRQVFGAFDVTIPQDTLDINDIMVFVKEISSNGNANTIDVILPISPILYVLAPEYICLLLEPVMQYLQTGAWSHNYTASTYFTLRWRIHDLGTHYPNATGHNNDVAEQMPVEECGNIIVLAYMYQLTTGNTDWAKSYAPLFKLYADYLVRNGVYPTAQLSSDDGAGPVANQTGLAIKSAIALNAYGRMTGQSRYCDTGRRFADELYDGTVGTDPERTHFTLTQKDDSSWTTAYNLYLDVLLKLDTFPTEAYAMQTNYYSQVRAEAGVALDSRVDWGKTDWMMFAAATAMADGVDNEGVRDMFVGDVHAFLTNGQNTAPFSDNFFVETNGSDVAGVYNTYRARPVVGGHFALMALTGPNQLQGTEGLVMEKIKRSEGWFSRLWVRLAGNQ</sequence>
<dbReference type="PANTHER" id="PTHR31987">
    <property type="entry name" value="GLUTAMINASE A-RELATED"/>
    <property type="match status" value="1"/>
</dbReference>
<dbReference type="InterPro" id="IPR032514">
    <property type="entry name" value="GtaA_central"/>
</dbReference>
<name>A0AAJ0DHR2_9PEZI</name>
<protein>
    <recommendedName>
        <fullName evidence="5">Glutaminase</fullName>
    </recommendedName>
</protein>
<accession>A0AAJ0DHR2</accession>
<feature type="domain" description="Glutaminase A central" evidence="1">
    <location>
        <begin position="276"/>
        <end position="637"/>
    </location>
</feature>
<evidence type="ECO:0000313" key="4">
    <source>
        <dbReference type="Proteomes" id="UP001271007"/>
    </source>
</evidence>
<evidence type="ECO:0008006" key="5">
    <source>
        <dbReference type="Google" id="ProtNLM"/>
    </source>
</evidence>
<reference evidence="3" key="1">
    <citation type="submission" date="2023-04" db="EMBL/GenBank/DDBJ databases">
        <title>Black Yeasts Isolated from many extreme environments.</title>
        <authorList>
            <person name="Coleine C."/>
            <person name="Stajich J.E."/>
            <person name="Selbmann L."/>
        </authorList>
    </citation>
    <scope>NUCLEOTIDE SEQUENCE</scope>
    <source>
        <strain evidence="3">CCFEE 5312</strain>
    </source>
</reference>
<dbReference type="PANTHER" id="PTHR31987:SF14">
    <property type="entry name" value="PUTATIVE (AFU_ORTHOLOGUE AFUA_6G09910)-RELATED"/>
    <property type="match status" value="1"/>
</dbReference>
<dbReference type="InterPro" id="IPR052743">
    <property type="entry name" value="Glutaminase_GtaA"/>
</dbReference>
<gene>
    <name evidence="3" type="ORF">LTR09_008318</name>
</gene>
<dbReference type="EMBL" id="JAWDJX010000032">
    <property type="protein sequence ID" value="KAK3050407.1"/>
    <property type="molecule type" value="Genomic_DNA"/>
</dbReference>
<dbReference type="InterPro" id="IPR033433">
    <property type="entry name" value="GtaA_N"/>
</dbReference>
<evidence type="ECO:0000313" key="3">
    <source>
        <dbReference type="EMBL" id="KAK3050407.1"/>
    </source>
</evidence>
<comment type="caution">
    <text evidence="3">The sequence shown here is derived from an EMBL/GenBank/DDBJ whole genome shotgun (WGS) entry which is preliminary data.</text>
</comment>
<dbReference type="Proteomes" id="UP001271007">
    <property type="component" value="Unassembled WGS sequence"/>
</dbReference>
<keyword evidence="4" id="KW-1185">Reference proteome</keyword>
<proteinExistence type="predicted"/>
<dbReference type="AlphaFoldDB" id="A0AAJ0DHR2"/>
<evidence type="ECO:0000259" key="1">
    <source>
        <dbReference type="Pfam" id="PF16335"/>
    </source>
</evidence>
<organism evidence="3 4">
    <name type="scientific">Extremus antarcticus</name>
    <dbReference type="NCBI Taxonomy" id="702011"/>
    <lineage>
        <taxon>Eukaryota</taxon>
        <taxon>Fungi</taxon>
        <taxon>Dikarya</taxon>
        <taxon>Ascomycota</taxon>
        <taxon>Pezizomycotina</taxon>
        <taxon>Dothideomycetes</taxon>
        <taxon>Dothideomycetidae</taxon>
        <taxon>Mycosphaerellales</taxon>
        <taxon>Extremaceae</taxon>
        <taxon>Extremus</taxon>
    </lineage>
</organism>
<dbReference type="Pfam" id="PF16335">
    <property type="entry name" value="GtaA_6_Hairpin"/>
    <property type="match status" value="1"/>
</dbReference>
<feature type="domain" description="Glutaminase A N-terminal" evidence="2">
    <location>
        <begin position="47"/>
        <end position="268"/>
    </location>
</feature>
<dbReference type="Pfam" id="PF17168">
    <property type="entry name" value="DUF5127"/>
    <property type="match status" value="1"/>
</dbReference>